<keyword evidence="3" id="KW-1185">Reference proteome</keyword>
<feature type="compositionally biased region" description="Low complexity" evidence="1">
    <location>
        <begin position="59"/>
        <end position="105"/>
    </location>
</feature>
<accession>A0A6A5TYM9</accession>
<reference evidence="2" key="1">
    <citation type="journal article" date="2020" name="Stud. Mycol.">
        <title>101 Dothideomycetes genomes: a test case for predicting lifestyles and emergence of pathogens.</title>
        <authorList>
            <person name="Haridas S."/>
            <person name="Albert R."/>
            <person name="Binder M."/>
            <person name="Bloem J."/>
            <person name="Labutti K."/>
            <person name="Salamov A."/>
            <person name="Andreopoulos B."/>
            <person name="Baker S."/>
            <person name="Barry K."/>
            <person name="Bills G."/>
            <person name="Bluhm B."/>
            <person name="Cannon C."/>
            <person name="Castanera R."/>
            <person name="Culley D."/>
            <person name="Daum C."/>
            <person name="Ezra D."/>
            <person name="Gonzalez J."/>
            <person name="Henrissat B."/>
            <person name="Kuo A."/>
            <person name="Liang C."/>
            <person name="Lipzen A."/>
            <person name="Lutzoni F."/>
            <person name="Magnuson J."/>
            <person name="Mondo S."/>
            <person name="Nolan M."/>
            <person name="Ohm R."/>
            <person name="Pangilinan J."/>
            <person name="Park H.-J."/>
            <person name="Ramirez L."/>
            <person name="Alfaro M."/>
            <person name="Sun H."/>
            <person name="Tritt A."/>
            <person name="Yoshinaga Y."/>
            <person name="Zwiers L.-H."/>
            <person name="Turgeon B."/>
            <person name="Goodwin S."/>
            <person name="Spatafora J."/>
            <person name="Crous P."/>
            <person name="Grigoriev I."/>
        </authorList>
    </citation>
    <scope>NUCLEOTIDE SEQUENCE</scope>
    <source>
        <strain evidence="2">CBS 675.92</strain>
    </source>
</reference>
<evidence type="ECO:0000313" key="2">
    <source>
        <dbReference type="EMBL" id="KAF1957741.1"/>
    </source>
</evidence>
<name>A0A6A5TYM9_9PLEO</name>
<feature type="region of interest" description="Disordered" evidence="1">
    <location>
        <begin position="1"/>
        <end position="123"/>
    </location>
</feature>
<feature type="compositionally biased region" description="Polar residues" evidence="1">
    <location>
        <begin position="41"/>
        <end position="50"/>
    </location>
</feature>
<gene>
    <name evidence="2" type="ORF">CC80DRAFT_559714</name>
</gene>
<sequence>MSNSNNGARRRGSTPGSGHAKVAKTSTSRKTTGTAGPIRKTITTGSSRFNPISKPPSRPSTGSTTSSKTPVTTSRHPPSRSSTGSSSTSSTTVVASQPIITSQSPSPAPAPSTVPGLFPLTSRSQHPMDLGHYADSNDPITYVPPRKYNYHKYNYHMVPDRTKPHKFRLAYTLCRCAVPETHDFSITYTDSRVYEIQKDQFNQAYVSWTKLCDRLFEEGLVARDKNARYTRMGSIEVGRFLAGVLIPPVWRKVVEREGQMEKGFADGKPIRLPPGNIKWIGGTEGDLTGGRITMKGTEKPLKEDEKRVGWTYPLW</sequence>
<evidence type="ECO:0000256" key="1">
    <source>
        <dbReference type="SAM" id="MobiDB-lite"/>
    </source>
</evidence>
<proteinExistence type="predicted"/>
<protein>
    <submittedName>
        <fullName evidence="2">Uncharacterized protein</fullName>
    </submittedName>
</protein>
<dbReference type="Proteomes" id="UP000800035">
    <property type="component" value="Unassembled WGS sequence"/>
</dbReference>
<dbReference type="AlphaFoldDB" id="A0A6A5TYM9"/>
<organism evidence="2 3">
    <name type="scientific">Byssothecium circinans</name>
    <dbReference type="NCBI Taxonomy" id="147558"/>
    <lineage>
        <taxon>Eukaryota</taxon>
        <taxon>Fungi</taxon>
        <taxon>Dikarya</taxon>
        <taxon>Ascomycota</taxon>
        <taxon>Pezizomycotina</taxon>
        <taxon>Dothideomycetes</taxon>
        <taxon>Pleosporomycetidae</taxon>
        <taxon>Pleosporales</taxon>
        <taxon>Massarineae</taxon>
        <taxon>Massarinaceae</taxon>
        <taxon>Byssothecium</taxon>
    </lineage>
</organism>
<feature type="compositionally biased region" description="Polar residues" evidence="1">
    <location>
        <begin position="24"/>
        <end position="34"/>
    </location>
</feature>
<dbReference type="EMBL" id="ML976988">
    <property type="protein sequence ID" value="KAF1957741.1"/>
    <property type="molecule type" value="Genomic_DNA"/>
</dbReference>
<evidence type="ECO:0000313" key="3">
    <source>
        <dbReference type="Proteomes" id="UP000800035"/>
    </source>
</evidence>